<sequence>MKKKEVTIEDLARMVQKGFTGVEGRIDKVDTRLARIGGRLESMEKRLVRIEQIFISDHH</sequence>
<reference evidence="1 2" key="1">
    <citation type="journal article" date="2016" name="Nat. Commun.">
        <title>Thousands of microbial genomes shed light on interconnected biogeochemical processes in an aquifer system.</title>
        <authorList>
            <person name="Anantharaman K."/>
            <person name="Brown C.T."/>
            <person name="Hug L.A."/>
            <person name="Sharon I."/>
            <person name="Castelle C.J."/>
            <person name="Probst A.J."/>
            <person name="Thomas B.C."/>
            <person name="Singh A."/>
            <person name="Wilkins M.J."/>
            <person name="Karaoz U."/>
            <person name="Brodie E.L."/>
            <person name="Williams K.H."/>
            <person name="Hubbard S.S."/>
            <person name="Banfield J.F."/>
        </authorList>
    </citation>
    <scope>NUCLEOTIDE SEQUENCE [LARGE SCALE GENOMIC DNA]</scope>
</reference>
<accession>A0A1G2QXU0</accession>
<dbReference type="Gene3D" id="1.20.5.110">
    <property type="match status" value="1"/>
</dbReference>
<dbReference type="EMBL" id="MHTT01000025">
    <property type="protein sequence ID" value="OHA64949.1"/>
    <property type="molecule type" value="Genomic_DNA"/>
</dbReference>
<name>A0A1G2QXU0_9BACT</name>
<comment type="caution">
    <text evidence="1">The sequence shown here is derived from an EMBL/GenBank/DDBJ whole genome shotgun (WGS) entry which is preliminary data.</text>
</comment>
<evidence type="ECO:0000313" key="2">
    <source>
        <dbReference type="Proteomes" id="UP000178065"/>
    </source>
</evidence>
<dbReference type="AlphaFoldDB" id="A0A1G2QXU0"/>
<protein>
    <submittedName>
        <fullName evidence="1">Uncharacterized protein</fullName>
    </submittedName>
</protein>
<dbReference type="Proteomes" id="UP000178065">
    <property type="component" value="Unassembled WGS sequence"/>
</dbReference>
<gene>
    <name evidence="1" type="ORF">A2672_02210</name>
</gene>
<proteinExistence type="predicted"/>
<organism evidence="1 2">
    <name type="scientific">Candidatus Wildermuthbacteria bacterium RIFCSPHIGHO2_01_FULL_49_22b</name>
    <dbReference type="NCBI Taxonomy" id="1802448"/>
    <lineage>
        <taxon>Bacteria</taxon>
        <taxon>Candidatus Wildermuthiibacteriota</taxon>
    </lineage>
</organism>
<evidence type="ECO:0000313" key="1">
    <source>
        <dbReference type="EMBL" id="OHA64949.1"/>
    </source>
</evidence>
<dbReference type="STRING" id="1802448.A2672_02210"/>